<evidence type="ECO:0000313" key="3">
    <source>
        <dbReference type="Proteomes" id="UP000314294"/>
    </source>
</evidence>
<organism evidence="2 3">
    <name type="scientific">Liparis tanakae</name>
    <name type="common">Tanaka's snailfish</name>
    <dbReference type="NCBI Taxonomy" id="230148"/>
    <lineage>
        <taxon>Eukaryota</taxon>
        <taxon>Metazoa</taxon>
        <taxon>Chordata</taxon>
        <taxon>Craniata</taxon>
        <taxon>Vertebrata</taxon>
        <taxon>Euteleostomi</taxon>
        <taxon>Actinopterygii</taxon>
        <taxon>Neopterygii</taxon>
        <taxon>Teleostei</taxon>
        <taxon>Neoteleostei</taxon>
        <taxon>Acanthomorphata</taxon>
        <taxon>Eupercaria</taxon>
        <taxon>Perciformes</taxon>
        <taxon>Cottioidei</taxon>
        <taxon>Cottales</taxon>
        <taxon>Liparidae</taxon>
        <taxon>Liparis</taxon>
    </lineage>
</organism>
<name>A0A4Z2H3K5_9TELE</name>
<comment type="caution">
    <text evidence="2">The sequence shown here is derived from an EMBL/GenBank/DDBJ whole genome shotgun (WGS) entry which is preliminary data.</text>
</comment>
<evidence type="ECO:0000256" key="1">
    <source>
        <dbReference type="SAM" id="MobiDB-lite"/>
    </source>
</evidence>
<keyword evidence="3" id="KW-1185">Reference proteome</keyword>
<gene>
    <name evidence="2" type="ORF">EYF80_030277</name>
</gene>
<dbReference type="EMBL" id="SRLO01000355">
    <property type="protein sequence ID" value="TNN59462.1"/>
    <property type="molecule type" value="Genomic_DNA"/>
</dbReference>
<feature type="region of interest" description="Disordered" evidence="1">
    <location>
        <begin position="25"/>
        <end position="50"/>
    </location>
</feature>
<proteinExistence type="predicted"/>
<dbReference type="AlphaFoldDB" id="A0A4Z2H3K5"/>
<protein>
    <submittedName>
        <fullName evidence="2">Uncharacterized protein</fullName>
    </submittedName>
</protein>
<reference evidence="2 3" key="1">
    <citation type="submission" date="2019-03" db="EMBL/GenBank/DDBJ databases">
        <title>First draft genome of Liparis tanakae, snailfish: a comprehensive survey of snailfish specific genes.</title>
        <authorList>
            <person name="Kim W."/>
            <person name="Song I."/>
            <person name="Jeong J.-H."/>
            <person name="Kim D."/>
            <person name="Kim S."/>
            <person name="Ryu S."/>
            <person name="Song J.Y."/>
            <person name="Lee S.K."/>
        </authorList>
    </citation>
    <scope>NUCLEOTIDE SEQUENCE [LARGE SCALE GENOMIC DNA]</scope>
    <source>
        <tissue evidence="2">Muscle</tissue>
    </source>
</reference>
<dbReference type="Proteomes" id="UP000314294">
    <property type="component" value="Unassembled WGS sequence"/>
</dbReference>
<evidence type="ECO:0000313" key="2">
    <source>
        <dbReference type="EMBL" id="TNN59462.1"/>
    </source>
</evidence>
<accession>A0A4Z2H3K5</accession>
<sequence>MWSFTARKTNRMLSVSVAQVSPVQQQLVKPTETSENDRNMPPKGCSSNMLRKDTNACVLHSAKRSIRATANQRIFAG</sequence>